<dbReference type="GO" id="GO:0006508">
    <property type="term" value="P:proteolysis"/>
    <property type="evidence" value="ECO:0007669"/>
    <property type="project" value="UniProtKB-KW"/>
</dbReference>
<dbReference type="InterPro" id="IPR036852">
    <property type="entry name" value="Peptidase_S8/S53_dom_sf"/>
</dbReference>
<keyword evidence="4 5" id="KW-0720">Serine protease</keyword>
<dbReference type="InterPro" id="IPR000209">
    <property type="entry name" value="Peptidase_S8/S53_dom"/>
</dbReference>
<feature type="active site" description="Charge relay system" evidence="5">
    <location>
        <position position="168"/>
    </location>
</feature>
<reference evidence="7 8" key="1">
    <citation type="submission" date="2018-10" db="EMBL/GenBank/DDBJ databases">
        <title>Genomic Encyclopedia of Archaeal and Bacterial Type Strains, Phase II (KMG-II): from individual species to whole genera.</title>
        <authorList>
            <person name="Goeker M."/>
        </authorList>
    </citation>
    <scope>NUCLEOTIDE SEQUENCE [LARGE SCALE GENOMIC DNA]</scope>
    <source>
        <strain evidence="7 8">DSM 25217</strain>
    </source>
</reference>
<evidence type="ECO:0000256" key="5">
    <source>
        <dbReference type="PROSITE-ProRule" id="PRU01240"/>
    </source>
</evidence>
<dbReference type="SUPFAM" id="SSF52743">
    <property type="entry name" value="Subtilisin-like"/>
    <property type="match status" value="1"/>
</dbReference>
<dbReference type="GO" id="GO:0004252">
    <property type="term" value="F:serine-type endopeptidase activity"/>
    <property type="evidence" value="ECO:0007669"/>
    <property type="project" value="UniProtKB-UniRule"/>
</dbReference>
<dbReference type="InParanoid" id="A0A3M0C4N2"/>
<dbReference type="PRINTS" id="PR00723">
    <property type="entry name" value="SUBTILISIN"/>
</dbReference>
<feature type="domain" description="Peptidase S8/S53" evidence="6">
    <location>
        <begin position="126"/>
        <end position="370"/>
    </location>
</feature>
<comment type="caution">
    <text evidence="7">The sequence shown here is derived from an EMBL/GenBank/DDBJ whole genome shotgun (WGS) entry which is preliminary data.</text>
</comment>
<evidence type="ECO:0000259" key="6">
    <source>
        <dbReference type="Pfam" id="PF00082"/>
    </source>
</evidence>
<proteinExistence type="inferred from homology"/>
<organism evidence="7 8">
    <name type="scientific">Eilatimonas milleporae</name>
    <dbReference type="NCBI Taxonomy" id="911205"/>
    <lineage>
        <taxon>Bacteria</taxon>
        <taxon>Pseudomonadati</taxon>
        <taxon>Pseudomonadota</taxon>
        <taxon>Alphaproteobacteria</taxon>
        <taxon>Kordiimonadales</taxon>
        <taxon>Kordiimonadaceae</taxon>
        <taxon>Eilatimonas</taxon>
    </lineage>
</organism>
<dbReference type="Proteomes" id="UP000271227">
    <property type="component" value="Unassembled WGS sequence"/>
</dbReference>
<protein>
    <submittedName>
        <fullName evidence="7">Subtilase family protein</fullName>
    </submittedName>
</protein>
<dbReference type="InterPro" id="IPR015500">
    <property type="entry name" value="Peptidase_S8_subtilisin-rel"/>
</dbReference>
<evidence type="ECO:0000313" key="8">
    <source>
        <dbReference type="Proteomes" id="UP000271227"/>
    </source>
</evidence>
<gene>
    <name evidence="7" type="ORF">BXY39_2377</name>
</gene>
<dbReference type="PANTHER" id="PTHR43806:SF11">
    <property type="entry name" value="CEREVISIN-RELATED"/>
    <property type="match status" value="1"/>
</dbReference>
<comment type="similarity">
    <text evidence="1 5">Belongs to the peptidase S8 family.</text>
</comment>
<dbReference type="AlphaFoldDB" id="A0A3M0C4N2"/>
<dbReference type="EMBL" id="REFR01000012">
    <property type="protein sequence ID" value="RMB04811.1"/>
    <property type="molecule type" value="Genomic_DNA"/>
</dbReference>
<name>A0A3M0C4N2_9PROT</name>
<dbReference type="Gene3D" id="3.40.50.200">
    <property type="entry name" value="Peptidase S8/S53 domain"/>
    <property type="match status" value="1"/>
</dbReference>
<dbReference type="PROSITE" id="PS51892">
    <property type="entry name" value="SUBTILASE"/>
    <property type="match status" value="1"/>
</dbReference>
<dbReference type="PANTHER" id="PTHR43806">
    <property type="entry name" value="PEPTIDASE S8"/>
    <property type="match status" value="1"/>
</dbReference>
<evidence type="ECO:0000313" key="7">
    <source>
        <dbReference type="EMBL" id="RMB04811.1"/>
    </source>
</evidence>
<dbReference type="Pfam" id="PF00082">
    <property type="entry name" value="Peptidase_S8"/>
    <property type="match status" value="1"/>
</dbReference>
<feature type="active site" description="Charge relay system" evidence="5">
    <location>
        <position position="135"/>
    </location>
</feature>
<accession>A0A3M0C4N2</accession>
<keyword evidence="3 5" id="KW-0378">Hydrolase</keyword>
<evidence type="ECO:0000256" key="4">
    <source>
        <dbReference type="ARBA" id="ARBA00022825"/>
    </source>
</evidence>
<keyword evidence="2 5" id="KW-0645">Protease</keyword>
<sequence length="411" mass="42753">MPHPFPNALLHKKASAVSAHEIRVTACSQGRPLSDAYLFVDTRMQDGTVVKHMQPADRSGSAEFAFDPSVDTPVFAGAAPASGHWYAADDRIGARIDLDCPPLVMDGPLGWWHRALGIDVYDQDLGAGINVGLIDSGVGPQPCLSHVRDLGALINGKLVPDGRDIFVHGTMMAGLIAARPVEKGNYAGLAPGADVMSIRVYDKAMAGAQPTDVAEAITLMANVEKADLINLSLSDVAPSEVQQRVIRQARSVGTLCIAAAGDDPGPVQYPAQYAETVAVSALGCDVPGPSEGTLQATRPADTGKIGQQGWFLSTMTSYGPALTCAAPGAAVIATVPSSSGVPLYASVIGSSPATALVTGLLAAYLSRDAEYNGLPRDHRRADYAEKALRTLCRSVGLAADYEGQGLPALSD</sequence>
<keyword evidence="8" id="KW-1185">Reference proteome</keyword>
<evidence type="ECO:0000256" key="3">
    <source>
        <dbReference type="ARBA" id="ARBA00022801"/>
    </source>
</evidence>
<feature type="active site" description="Charge relay system" evidence="5">
    <location>
        <position position="351"/>
    </location>
</feature>
<dbReference type="InterPro" id="IPR050131">
    <property type="entry name" value="Peptidase_S8_subtilisin-like"/>
</dbReference>
<evidence type="ECO:0000256" key="2">
    <source>
        <dbReference type="ARBA" id="ARBA00022670"/>
    </source>
</evidence>
<evidence type="ECO:0000256" key="1">
    <source>
        <dbReference type="ARBA" id="ARBA00011073"/>
    </source>
</evidence>